<evidence type="ECO:0000313" key="3">
    <source>
        <dbReference type="EMBL" id="QLL05454.1"/>
    </source>
</evidence>
<feature type="chain" id="PRO_5038775985" description="PE-PGRS family protein" evidence="2">
    <location>
        <begin position="24"/>
        <end position="132"/>
    </location>
</feature>
<organism evidence="3 4">
    <name type="scientific">Mycobacterium vicinigordonae</name>
    <dbReference type="NCBI Taxonomy" id="1719132"/>
    <lineage>
        <taxon>Bacteria</taxon>
        <taxon>Bacillati</taxon>
        <taxon>Actinomycetota</taxon>
        <taxon>Actinomycetes</taxon>
        <taxon>Mycobacteriales</taxon>
        <taxon>Mycobacteriaceae</taxon>
        <taxon>Mycobacterium</taxon>
    </lineage>
</organism>
<accession>A0A7D6HXZ9</accession>
<keyword evidence="4" id="KW-1185">Reference proteome</keyword>
<keyword evidence="2" id="KW-0732">Signal</keyword>
<name>A0A7D6HXZ9_9MYCO</name>
<dbReference type="Proteomes" id="UP000510682">
    <property type="component" value="Chromosome"/>
</dbReference>
<evidence type="ECO:0000256" key="2">
    <source>
        <dbReference type="SAM" id="SignalP"/>
    </source>
</evidence>
<feature type="compositionally biased region" description="Gly residues" evidence="1">
    <location>
        <begin position="73"/>
        <end position="84"/>
    </location>
</feature>
<proteinExistence type="predicted"/>
<dbReference type="KEGG" id="mgor:H0P51_16465"/>
<evidence type="ECO:0000313" key="4">
    <source>
        <dbReference type="Proteomes" id="UP000510682"/>
    </source>
</evidence>
<evidence type="ECO:0000256" key="1">
    <source>
        <dbReference type="SAM" id="MobiDB-lite"/>
    </source>
</evidence>
<evidence type="ECO:0008006" key="5">
    <source>
        <dbReference type="Google" id="ProtNLM"/>
    </source>
</evidence>
<feature type="signal peptide" evidence="2">
    <location>
        <begin position="1"/>
        <end position="23"/>
    </location>
</feature>
<reference evidence="4" key="3">
    <citation type="submission" date="2023-07" db="EMBL/GenBank/DDBJ databases">
        <title>Description of Mycobacterium gordonae subsp. intergordonae subsp.nov. and Mycobacterium gordonae subsp. gordonae subsp. nov.</title>
        <authorList>
            <person name="Huang H."/>
        </authorList>
    </citation>
    <scope>NUCLEOTIDE SEQUENCE [LARGE SCALE GENOMIC DNA]</scope>
    <source>
        <strain evidence="4">24</strain>
    </source>
</reference>
<dbReference type="AlphaFoldDB" id="A0A7D6HXZ9"/>
<sequence>MTKRCNRALAVAVADASPAAAPAAVAATACAATGVPDGDGVWGEVGCWRTTAGWPVPDCPDAGVTGAEAGVPDTGGGGLGGAGGVMAVETEGRRSAPYDGSAPTDWEATAGATGGAAANIWGVGGGASVAGA</sequence>
<reference evidence="4" key="1">
    <citation type="submission" date="2020-07" db="EMBL/GenBank/DDBJ databases">
        <title>Description of Mycobacterium gordonae subsp. intergordonae subsp.nov. and Mycobacterium gordonae subsp. gordonae subsp. nov.</title>
        <authorList>
            <person name="Yu X."/>
        </authorList>
    </citation>
    <scope>NUCLEOTIDE SEQUENCE [LARGE SCALE GENOMIC DNA]</scope>
    <source>
        <strain evidence="4">24</strain>
    </source>
</reference>
<dbReference type="EMBL" id="CP059165">
    <property type="protein sequence ID" value="QLL05454.1"/>
    <property type="molecule type" value="Genomic_DNA"/>
</dbReference>
<gene>
    <name evidence="3" type="ORF">H0P51_16465</name>
</gene>
<dbReference type="RefSeq" id="WP_180913864.1">
    <property type="nucleotide sequence ID" value="NZ_CP059165.1"/>
</dbReference>
<protein>
    <recommendedName>
        <fullName evidence="5">PE-PGRS family protein</fullName>
    </recommendedName>
</protein>
<feature type="region of interest" description="Disordered" evidence="1">
    <location>
        <begin position="59"/>
        <end position="85"/>
    </location>
</feature>
<reference evidence="3 4" key="2">
    <citation type="submission" date="2020-07" db="EMBL/GenBank/DDBJ databases">
        <authorList>
            <person name="Yu X."/>
        </authorList>
    </citation>
    <scope>NUCLEOTIDE SEQUENCE [LARGE SCALE GENOMIC DNA]</scope>
    <source>
        <strain evidence="4">24</strain>
    </source>
</reference>
<dbReference type="PROSITE" id="PS51257">
    <property type="entry name" value="PROKAR_LIPOPROTEIN"/>
    <property type="match status" value="1"/>
</dbReference>